<organism evidence="1 2">
    <name type="scientific">Salinarimonas soli</name>
    <dbReference type="NCBI Taxonomy" id="1638099"/>
    <lineage>
        <taxon>Bacteria</taxon>
        <taxon>Pseudomonadati</taxon>
        <taxon>Pseudomonadota</taxon>
        <taxon>Alphaproteobacteria</taxon>
        <taxon>Hyphomicrobiales</taxon>
        <taxon>Salinarimonadaceae</taxon>
        <taxon>Salinarimonas</taxon>
    </lineage>
</organism>
<protein>
    <submittedName>
        <fullName evidence="1">DUF2939 domain-containing protein</fullName>
    </submittedName>
</protein>
<sequence length="202" mass="21903">MRSIFGVVLGAFILWLVYIVSPLGALLSLADSVRSREVAAVERRIDMRALRTSLARQVGAAYMRASGAQKDQSTTSQFGAAAAAAIVDPLLAPYLTSDALMQMMSTGRLPGGVVDGGGQARGMVEDLDVSRALTLANARDLFFASEWRGFRTFLIALPMGRPLPERFRLEMQLSGFTWTVTGLELPVAARDRIVQQIIARNS</sequence>
<accession>A0A5B2VDP8</accession>
<dbReference type="Proteomes" id="UP000323142">
    <property type="component" value="Unassembled WGS sequence"/>
</dbReference>
<dbReference type="Pfam" id="PF11159">
    <property type="entry name" value="DUF2939"/>
    <property type="match status" value="1"/>
</dbReference>
<comment type="caution">
    <text evidence="1">The sequence shown here is derived from an EMBL/GenBank/DDBJ whole genome shotgun (WGS) entry which is preliminary data.</text>
</comment>
<dbReference type="AlphaFoldDB" id="A0A5B2VDP8"/>
<keyword evidence="2" id="KW-1185">Reference proteome</keyword>
<gene>
    <name evidence="1" type="ORF">F0L46_13020</name>
</gene>
<dbReference type="RefSeq" id="WP_149818167.1">
    <property type="nucleotide sequence ID" value="NZ_VUOA01000022.1"/>
</dbReference>
<name>A0A5B2VDP8_9HYPH</name>
<dbReference type="InterPro" id="IPR021330">
    <property type="entry name" value="DUF2939"/>
</dbReference>
<evidence type="ECO:0000313" key="1">
    <source>
        <dbReference type="EMBL" id="KAA2236905.1"/>
    </source>
</evidence>
<evidence type="ECO:0000313" key="2">
    <source>
        <dbReference type="Proteomes" id="UP000323142"/>
    </source>
</evidence>
<reference evidence="1 2" key="2">
    <citation type="submission" date="2019-09" db="EMBL/GenBank/DDBJ databases">
        <authorList>
            <person name="Jin C."/>
        </authorList>
    </citation>
    <scope>NUCLEOTIDE SEQUENCE [LARGE SCALE GENOMIC DNA]</scope>
    <source>
        <strain evidence="1 2">BN140002</strain>
    </source>
</reference>
<dbReference type="OrthoDB" id="8445263at2"/>
<proteinExistence type="predicted"/>
<dbReference type="EMBL" id="VUOA01000022">
    <property type="protein sequence ID" value="KAA2236905.1"/>
    <property type="molecule type" value="Genomic_DNA"/>
</dbReference>
<reference evidence="1 2" key="1">
    <citation type="submission" date="2019-09" db="EMBL/GenBank/DDBJ databases">
        <title>Salinarimonas rosea gen. nov., sp. nov., a new member of the a-2 subgroup of the Proteobacteria.</title>
        <authorList>
            <person name="Liu J."/>
        </authorList>
    </citation>
    <scope>NUCLEOTIDE SEQUENCE [LARGE SCALE GENOMIC DNA]</scope>
    <source>
        <strain evidence="1 2">BN140002</strain>
    </source>
</reference>